<feature type="transmembrane region" description="Helical" evidence="6">
    <location>
        <begin position="12"/>
        <end position="35"/>
    </location>
</feature>
<dbReference type="Proteomes" id="UP000307362">
    <property type="component" value="Unassembled WGS sequence"/>
</dbReference>
<feature type="transmembrane region" description="Helical" evidence="6">
    <location>
        <begin position="68"/>
        <end position="85"/>
    </location>
</feature>
<evidence type="ECO:0000256" key="1">
    <source>
        <dbReference type="ARBA" id="ARBA00004141"/>
    </source>
</evidence>
<sequence>EYLTQYYSGFNVFSYLTLRAILGILTALMISLYFGPKLIAALQRMQIGQTVRDDGPESHLSKSGTPTMGGLLILAAIFTSTLLWGDLSNKYVWVTLFVIGSLGIVGFVDDYRKVIRKDSK</sequence>
<proteinExistence type="predicted"/>
<keyword evidence="3 6" id="KW-0812">Transmembrane</keyword>
<dbReference type="EMBL" id="PNCM01000173">
    <property type="protein sequence ID" value="TMP77025.1"/>
    <property type="molecule type" value="Genomic_DNA"/>
</dbReference>
<evidence type="ECO:0000313" key="7">
    <source>
        <dbReference type="EMBL" id="TMP77025.1"/>
    </source>
</evidence>
<evidence type="ECO:0000256" key="4">
    <source>
        <dbReference type="ARBA" id="ARBA00022989"/>
    </source>
</evidence>
<dbReference type="PROSITE" id="PS01347">
    <property type="entry name" value="MRAY_1"/>
    <property type="match status" value="1"/>
</dbReference>
<feature type="transmembrane region" description="Helical" evidence="6">
    <location>
        <begin position="91"/>
        <end position="108"/>
    </location>
</feature>
<gene>
    <name evidence="7" type="ORF">CWB73_20900</name>
</gene>
<dbReference type="InterPro" id="IPR000715">
    <property type="entry name" value="Glycosyl_transferase_4"/>
</dbReference>
<reference evidence="8" key="2">
    <citation type="submission" date="2019-06" db="EMBL/GenBank/DDBJ databases">
        <title>Co-occurence of chitin degradation, pigmentation and bioactivity in marine Pseudoalteromonas.</title>
        <authorList>
            <person name="Sonnenschein E.C."/>
            <person name="Bech P.K."/>
        </authorList>
    </citation>
    <scope>NUCLEOTIDE SEQUENCE [LARGE SCALE GENOMIC DNA]</scope>
    <source>
        <strain evidence="8">S1189</strain>
    </source>
</reference>
<reference evidence="7 8" key="1">
    <citation type="submission" date="2017-12" db="EMBL/GenBank/DDBJ databases">
        <authorList>
            <person name="Paulsen S."/>
            <person name="Gram L.K."/>
        </authorList>
    </citation>
    <scope>NUCLEOTIDE SEQUENCE [LARGE SCALE GENOMIC DNA]</scope>
    <source>
        <strain evidence="7 8">S1189</strain>
    </source>
</reference>
<dbReference type="PANTHER" id="PTHR22926">
    <property type="entry name" value="PHOSPHO-N-ACETYLMURAMOYL-PENTAPEPTIDE-TRANSFERASE"/>
    <property type="match status" value="1"/>
</dbReference>
<dbReference type="PANTHER" id="PTHR22926:SF5">
    <property type="entry name" value="PHOSPHO-N-ACETYLMURAMOYL-PENTAPEPTIDE-TRANSFERASE HOMOLOG"/>
    <property type="match status" value="1"/>
</dbReference>
<evidence type="ECO:0000256" key="3">
    <source>
        <dbReference type="ARBA" id="ARBA00022692"/>
    </source>
</evidence>
<dbReference type="GO" id="GO:0008963">
    <property type="term" value="F:phospho-N-acetylmuramoyl-pentapeptide-transferase activity"/>
    <property type="evidence" value="ECO:0007669"/>
    <property type="project" value="TreeGrafter"/>
</dbReference>
<feature type="non-terminal residue" evidence="7">
    <location>
        <position position="120"/>
    </location>
</feature>
<evidence type="ECO:0000256" key="2">
    <source>
        <dbReference type="ARBA" id="ARBA00022679"/>
    </source>
</evidence>
<keyword evidence="2 7" id="KW-0808">Transferase</keyword>
<name>A0A5S3YMF7_9GAMM</name>
<dbReference type="AlphaFoldDB" id="A0A5S3YMF7"/>
<evidence type="ECO:0000313" key="8">
    <source>
        <dbReference type="Proteomes" id="UP000307362"/>
    </source>
</evidence>
<dbReference type="GO" id="GO:0071555">
    <property type="term" value="P:cell wall organization"/>
    <property type="evidence" value="ECO:0007669"/>
    <property type="project" value="TreeGrafter"/>
</dbReference>
<dbReference type="GO" id="GO:0005886">
    <property type="term" value="C:plasma membrane"/>
    <property type="evidence" value="ECO:0007669"/>
    <property type="project" value="TreeGrafter"/>
</dbReference>
<dbReference type="Pfam" id="PF10555">
    <property type="entry name" value="MraY_sig1"/>
    <property type="match status" value="1"/>
</dbReference>
<dbReference type="GO" id="GO:0044038">
    <property type="term" value="P:cell wall macromolecule biosynthetic process"/>
    <property type="evidence" value="ECO:0007669"/>
    <property type="project" value="TreeGrafter"/>
</dbReference>
<evidence type="ECO:0000256" key="6">
    <source>
        <dbReference type="SAM" id="Phobius"/>
    </source>
</evidence>
<organism evidence="7 8">
    <name type="scientific">Pseudoalteromonas phenolica</name>
    <dbReference type="NCBI Taxonomy" id="161398"/>
    <lineage>
        <taxon>Bacteria</taxon>
        <taxon>Pseudomonadati</taxon>
        <taxon>Pseudomonadota</taxon>
        <taxon>Gammaproteobacteria</taxon>
        <taxon>Alteromonadales</taxon>
        <taxon>Pseudoalteromonadaceae</taxon>
        <taxon>Pseudoalteromonas</taxon>
    </lineage>
</organism>
<feature type="non-terminal residue" evidence="7">
    <location>
        <position position="1"/>
    </location>
</feature>
<accession>A0A5S3YMF7</accession>
<comment type="caution">
    <text evidence="7">The sequence shown here is derived from an EMBL/GenBank/DDBJ whole genome shotgun (WGS) entry which is preliminary data.</text>
</comment>
<keyword evidence="4 6" id="KW-1133">Transmembrane helix</keyword>
<keyword evidence="5 6" id="KW-0472">Membrane</keyword>
<evidence type="ECO:0000256" key="5">
    <source>
        <dbReference type="ARBA" id="ARBA00023136"/>
    </source>
</evidence>
<dbReference type="InterPro" id="IPR018480">
    <property type="entry name" value="PNAcMuramoyl-5peptid_Trfase_CS"/>
</dbReference>
<comment type="subcellular location">
    <subcellularLocation>
        <location evidence="1">Membrane</location>
        <topology evidence="1">Multi-pass membrane protein</topology>
    </subcellularLocation>
</comment>
<protein>
    <submittedName>
        <fullName evidence="7">Phospho-N-acetylmuramoyl-pentapeptide-transferase</fullName>
    </submittedName>
</protein>